<dbReference type="InterPro" id="IPR050865">
    <property type="entry name" value="BEACH_Domain"/>
</dbReference>
<evidence type="ECO:0000256" key="2">
    <source>
        <dbReference type="SAM" id="MobiDB-lite"/>
    </source>
</evidence>
<dbReference type="PANTHER" id="PTHR13743">
    <property type="entry name" value="BEIGE/BEACH-RELATED"/>
    <property type="match status" value="1"/>
</dbReference>
<dbReference type="OrthoDB" id="26681at2759"/>
<evidence type="ECO:0000313" key="4">
    <source>
        <dbReference type="EMBL" id="KAA6372084.1"/>
    </source>
</evidence>
<proteinExistence type="predicted"/>
<gene>
    <name evidence="4" type="ORF">EZS28_032390</name>
</gene>
<dbReference type="EMBL" id="SNRW01013906">
    <property type="protein sequence ID" value="KAA6372084.1"/>
    <property type="molecule type" value="Genomic_DNA"/>
</dbReference>
<protein>
    <recommendedName>
        <fullName evidence="3">BEACH domain-containing protein</fullName>
    </recommendedName>
</protein>
<comment type="caution">
    <text evidence="4">The sequence shown here is derived from an EMBL/GenBank/DDBJ whole genome shotgun (WGS) entry which is preliminary data.</text>
</comment>
<keyword evidence="1" id="KW-0175">Coiled coil</keyword>
<feature type="compositionally biased region" description="Low complexity" evidence="2">
    <location>
        <begin position="117"/>
        <end position="129"/>
    </location>
</feature>
<dbReference type="AlphaFoldDB" id="A0A5J4UPJ3"/>
<evidence type="ECO:0000259" key="3">
    <source>
        <dbReference type="PROSITE" id="PS50197"/>
    </source>
</evidence>
<dbReference type="InterPro" id="IPR036372">
    <property type="entry name" value="BEACH_dom_sf"/>
</dbReference>
<feature type="region of interest" description="Disordered" evidence="2">
    <location>
        <begin position="116"/>
        <end position="147"/>
    </location>
</feature>
<dbReference type="Proteomes" id="UP000324800">
    <property type="component" value="Unassembled WGS sequence"/>
</dbReference>
<dbReference type="SUPFAM" id="SSF81837">
    <property type="entry name" value="BEACH domain"/>
    <property type="match status" value="2"/>
</dbReference>
<evidence type="ECO:0000256" key="1">
    <source>
        <dbReference type="SAM" id="Coils"/>
    </source>
</evidence>
<dbReference type="Gene3D" id="1.10.1540.10">
    <property type="entry name" value="BEACH domain"/>
    <property type="match status" value="2"/>
</dbReference>
<dbReference type="InterPro" id="IPR000409">
    <property type="entry name" value="BEACH_dom"/>
</dbReference>
<organism evidence="4 5">
    <name type="scientific">Streblomastix strix</name>
    <dbReference type="NCBI Taxonomy" id="222440"/>
    <lineage>
        <taxon>Eukaryota</taxon>
        <taxon>Metamonada</taxon>
        <taxon>Preaxostyla</taxon>
        <taxon>Oxymonadida</taxon>
        <taxon>Streblomastigidae</taxon>
        <taxon>Streblomastix</taxon>
    </lineage>
</organism>
<sequence>MVFGWREGYISNYDYLLFLNSLADRSFNDLSQYPVFPWILSDYSSSSVDLDVFSQNRSYGINQRQMKKIEIENQIKQCIDTESNNKTNEDEGIDLTDAKLIINEAPSPLLPIDSPIQKQQQQQQQQNQQSSTQISDIPPHPFRDLSKPIGALNQTRLQQFKQRYEQMTASEQELKKELQEIEQLQKKAFLKQEYSERKREVIMKKMEKEMKLKVD</sequence>
<dbReference type="PANTHER" id="PTHR13743:SF123">
    <property type="entry name" value="PROTEIN FAN"/>
    <property type="match status" value="1"/>
</dbReference>
<reference evidence="4 5" key="1">
    <citation type="submission" date="2019-03" db="EMBL/GenBank/DDBJ databases">
        <title>Single cell metagenomics reveals metabolic interactions within the superorganism composed of flagellate Streblomastix strix and complex community of Bacteroidetes bacteria on its surface.</title>
        <authorList>
            <person name="Treitli S.C."/>
            <person name="Kolisko M."/>
            <person name="Husnik F."/>
            <person name="Keeling P."/>
            <person name="Hampl V."/>
        </authorList>
    </citation>
    <scope>NUCLEOTIDE SEQUENCE [LARGE SCALE GENOMIC DNA]</scope>
    <source>
        <strain evidence="4">ST1C</strain>
    </source>
</reference>
<dbReference type="Pfam" id="PF02138">
    <property type="entry name" value="Beach"/>
    <property type="match status" value="2"/>
</dbReference>
<evidence type="ECO:0000313" key="5">
    <source>
        <dbReference type="Proteomes" id="UP000324800"/>
    </source>
</evidence>
<dbReference type="PROSITE" id="PS50197">
    <property type="entry name" value="BEACH"/>
    <property type="match status" value="1"/>
</dbReference>
<accession>A0A5J4UPJ3</accession>
<dbReference type="SMART" id="SM01026">
    <property type="entry name" value="Beach"/>
    <property type="match status" value="1"/>
</dbReference>
<feature type="domain" description="BEACH" evidence="3">
    <location>
        <begin position="1"/>
        <end position="215"/>
    </location>
</feature>
<feature type="coiled-coil region" evidence="1">
    <location>
        <begin position="157"/>
        <end position="191"/>
    </location>
</feature>
<name>A0A5J4UPJ3_9EUKA</name>